<gene>
    <name evidence="1" type="ORF">NEF87_003783</name>
</gene>
<organism evidence="1 2">
    <name type="scientific">Candidatus Lokiarchaeum ossiferum</name>
    <dbReference type="NCBI Taxonomy" id="2951803"/>
    <lineage>
        <taxon>Archaea</taxon>
        <taxon>Promethearchaeati</taxon>
        <taxon>Promethearchaeota</taxon>
        <taxon>Promethearchaeia</taxon>
        <taxon>Promethearchaeales</taxon>
        <taxon>Promethearchaeaceae</taxon>
        <taxon>Candidatus Lokiarchaeum</taxon>
    </lineage>
</organism>
<name>A0ABY6HVF0_9ARCH</name>
<keyword evidence="2" id="KW-1185">Reference proteome</keyword>
<dbReference type="EMBL" id="CP104013">
    <property type="protein sequence ID" value="UYP47498.1"/>
    <property type="molecule type" value="Genomic_DNA"/>
</dbReference>
<evidence type="ECO:0000313" key="1">
    <source>
        <dbReference type="EMBL" id="UYP47498.1"/>
    </source>
</evidence>
<proteinExistence type="predicted"/>
<accession>A0ABY6HVF0</accession>
<dbReference type="Proteomes" id="UP001208689">
    <property type="component" value="Chromosome"/>
</dbReference>
<reference evidence="1" key="1">
    <citation type="submission" date="2022-09" db="EMBL/GenBank/DDBJ databases">
        <title>Actin cytoskeleton and complex cell architecture in an #Asgard archaeon.</title>
        <authorList>
            <person name="Ponce Toledo R.I."/>
            <person name="Schleper C."/>
            <person name="Rodrigues Oliveira T."/>
            <person name="Wollweber F."/>
            <person name="Xu J."/>
            <person name="Rittmann S."/>
            <person name="Klingl A."/>
            <person name="Pilhofer M."/>
        </authorList>
    </citation>
    <scope>NUCLEOTIDE SEQUENCE</scope>
    <source>
        <strain evidence="1">B-35</strain>
    </source>
</reference>
<sequence length="176" mass="20104">MQIESSLENEPKIGVALAHYHTKLGPLYIGDCSDLSLLSEKIQRNILQDSLASKTEDLALFILNKFDQPCMIRIQRIQANNQQARGNLLRYAIMLIIPMKVHAFGIDLKEIARQVQKKLESDMELTNLNSVGRTNQNITNLIHSIRTHLNEKFFNKPQSIEEEYLALKNLLFGKSS</sequence>
<evidence type="ECO:0000313" key="2">
    <source>
        <dbReference type="Proteomes" id="UP001208689"/>
    </source>
</evidence>
<protein>
    <submittedName>
        <fullName evidence="1">Uncharacterized protein</fullName>
    </submittedName>
</protein>